<keyword evidence="5 13" id="KW-0328">Glycosyltransferase</keyword>
<name>A0A9R1SZR5_9HYME</name>
<evidence type="ECO:0000313" key="15">
    <source>
        <dbReference type="Proteomes" id="UP000694866"/>
    </source>
</evidence>
<dbReference type="PANTHER" id="PTHR12886:SF0">
    <property type="entry name" value="GPI MANNOSYLTRANSFERASE 1"/>
    <property type="match status" value="1"/>
</dbReference>
<dbReference type="GO" id="GO:0004376">
    <property type="term" value="F:GPI mannosyltransferase activity"/>
    <property type="evidence" value="ECO:0007669"/>
    <property type="project" value="InterPro"/>
</dbReference>
<sequence length="391" mass="44940">MALNFKKHCASALILRLVLIAYADLHDKYFSVPYTDVDYKVYTDASRLLLTGKSPYERHTYRYTPLLALILTPNIFLYQNFGKILFSIIDVIIGILMKHILMRGQCNDKVSAICALVWLYCPLTIVISTRGNADSVAVVLVLLTLNYLISDNSFLSGIIHGISVHFRLYPIAFSLVMYLGIADNNFFPNARQIKLVSGCILSLGLSTLVSYYFYGYQFIHESLIYHLIRKDARHNFSAYFYMQYLSIGQSDLLFEKLVRILPPVIILIALSFRYSRRKDLPFAMLTQAMVMVTYNSVITSQYFFWYLSLLPLCLPYIKIGVTKLVILIAVWIASQGLWLLDAYALEFVGINSFQSIWISSLIFFVVNVKILVEVITKYENKLEYHSTKKIK</sequence>
<dbReference type="InterPro" id="IPR007704">
    <property type="entry name" value="PIG-M"/>
</dbReference>
<dbReference type="GO" id="GO:0051751">
    <property type="term" value="F:alpha-1,4-mannosyltransferase activity"/>
    <property type="evidence" value="ECO:0007669"/>
    <property type="project" value="InterPro"/>
</dbReference>
<dbReference type="OrthoDB" id="3821113at2759"/>
<organism evidence="15 16">
    <name type="scientific">Fopius arisanus</name>
    <dbReference type="NCBI Taxonomy" id="64838"/>
    <lineage>
        <taxon>Eukaryota</taxon>
        <taxon>Metazoa</taxon>
        <taxon>Ecdysozoa</taxon>
        <taxon>Arthropoda</taxon>
        <taxon>Hexapoda</taxon>
        <taxon>Insecta</taxon>
        <taxon>Pterygota</taxon>
        <taxon>Neoptera</taxon>
        <taxon>Endopterygota</taxon>
        <taxon>Hymenoptera</taxon>
        <taxon>Apocrita</taxon>
        <taxon>Ichneumonoidea</taxon>
        <taxon>Braconidae</taxon>
        <taxon>Opiinae</taxon>
        <taxon>Fopius</taxon>
    </lineage>
</organism>
<evidence type="ECO:0000256" key="2">
    <source>
        <dbReference type="ARBA" id="ARBA00004687"/>
    </source>
</evidence>
<feature type="transmembrane region" description="Helical" evidence="13">
    <location>
        <begin position="162"/>
        <end position="181"/>
    </location>
</feature>
<evidence type="ECO:0000256" key="14">
    <source>
        <dbReference type="SAM" id="SignalP"/>
    </source>
</evidence>
<feature type="transmembrane region" description="Helical" evidence="13">
    <location>
        <begin position="109"/>
        <end position="127"/>
    </location>
</feature>
<keyword evidence="6 13" id="KW-0808">Transferase</keyword>
<feature type="chain" id="PRO_5040155184" description="GPI alpha-1,4-mannosyltransferase I, catalytic subunit" evidence="14">
    <location>
        <begin position="24"/>
        <end position="391"/>
    </location>
</feature>
<dbReference type="GeneID" id="105264700"/>
<keyword evidence="7 13" id="KW-0812">Transmembrane</keyword>
<dbReference type="AlphaFoldDB" id="A0A9R1SZR5"/>
<evidence type="ECO:0000256" key="13">
    <source>
        <dbReference type="RuleBase" id="RU365064"/>
    </source>
</evidence>
<evidence type="ECO:0000256" key="11">
    <source>
        <dbReference type="ARBA" id="ARBA00093408"/>
    </source>
</evidence>
<dbReference type="GO" id="GO:0005789">
    <property type="term" value="C:endoplasmic reticulum membrane"/>
    <property type="evidence" value="ECO:0007669"/>
    <property type="project" value="UniProtKB-SubCell"/>
</dbReference>
<dbReference type="GO" id="GO:0006506">
    <property type="term" value="P:GPI anchor biosynthetic process"/>
    <property type="evidence" value="ECO:0007669"/>
    <property type="project" value="UniProtKB-KW"/>
</dbReference>
<dbReference type="GO" id="GO:1990529">
    <property type="term" value="C:glycosylphosphatidylinositol-mannosyltransferase I complex"/>
    <property type="evidence" value="ECO:0007669"/>
    <property type="project" value="TreeGrafter"/>
</dbReference>
<feature type="transmembrane region" description="Helical" evidence="13">
    <location>
        <begin position="133"/>
        <end position="150"/>
    </location>
</feature>
<feature type="transmembrane region" description="Helical" evidence="13">
    <location>
        <begin position="356"/>
        <end position="376"/>
    </location>
</feature>
<dbReference type="Proteomes" id="UP000694866">
    <property type="component" value="Unplaced"/>
</dbReference>
<comment type="function">
    <text evidence="11 13">Catalytic subunit of the glycosylphosphatidylinositol-mannosyltransferase I complex which catalyzes the transfer of the first mannose, via an alpha-1,4 bond from a dolichol-phosphate-mannose (Dol-P-Man) to the glucosaminyl acyl phosphatidylinositol (GlcN-(acyl)PI) intermediate to generate alpha-D-Man-(1-&gt;4)-alpha-D-GlcN-(1-&gt;6)-(1-radyl,2-acyl-sn-glycero-3-phospho)-2-acyl-inositol and participates in the sixth step of the glycosylphosphatidylinositol-anchor biosynthesis.</text>
</comment>
<evidence type="ECO:0000256" key="1">
    <source>
        <dbReference type="ARBA" id="ARBA00004477"/>
    </source>
</evidence>
<evidence type="ECO:0000256" key="8">
    <source>
        <dbReference type="ARBA" id="ARBA00022824"/>
    </source>
</evidence>
<protein>
    <recommendedName>
        <fullName evidence="12 13">GPI alpha-1,4-mannosyltransferase I, catalytic subunit</fullName>
        <ecNumber evidence="13">2.4.1.-</ecNumber>
    </recommendedName>
    <alternativeName>
        <fullName evidence="13">GPI mannosyltransferase I</fullName>
    </alternativeName>
</protein>
<feature type="transmembrane region" description="Helical" evidence="13">
    <location>
        <begin position="294"/>
        <end position="317"/>
    </location>
</feature>
<evidence type="ECO:0000313" key="16">
    <source>
        <dbReference type="RefSeq" id="XP_011300066.1"/>
    </source>
</evidence>
<evidence type="ECO:0000256" key="4">
    <source>
        <dbReference type="ARBA" id="ARBA00022502"/>
    </source>
</evidence>
<evidence type="ECO:0000256" key="6">
    <source>
        <dbReference type="ARBA" id="ARBA00022679"/>
    </source>
</evidence>
<keyword evidence="4 13" id="KW-0337">GPI-anchor biosynthesis</keyword>
<proteinExistence type="inferred from homology"/>
<dbReference type="KEGG" id="fas:105264700"/>
<keyword evidence="10 13" id="KW-0472">Membrane</keyword>
<evidence type="ECO:0000256" key="3">
    <source>
        <dbReference type="ARBA" id="ARBA00011071"/>
    </source>
</evidence>
<dbReference type="RefSeq" id="XP_011300066.1">
    <property type="nucleotide sequence ID" value="XM_011301764.1"/>
</dbReference>
<accession>A0A9R1SZR5</accession>
<evidence type="ECO:0000256" key="12">
    <source>
        <dbReference type="ARBA" id="ARBA00093608"/>
    </source>
</evidence>
<feature type="transmembrane region" description="Helical" evidence="13">
    <location>
        <begin position="257"/>
        <end position="274"/>
    </location>
</feature>
<keyword evidence="8 13" id="KW-0256">Endoplasmic reticulum</keyword>
<dbReference type="PANTHER" id="PTHR12886">
    <property type="entry name" value="PIG-M MANNOSYLTRANSFERASE"/>
    <property type="match status" value="1"/>
</dbReference>
<evidence type="ECO:0000256" key="5">
    <source>
        <dbReference type="ARBA" id="ARBA00022676"/>
    </source>
</evidence>
<dbReference type="Pfam" id="PF05007">
    <property type="entry name" value="Mannosyl_trans"/>
    <property type="match status" value="1"/>
</dbReference>
<comment type="pathway">
    <text evidence="2 13">Glycolipid biosynthesis; glycosylphosphatidylinositol-anchor biosynthesis.</text>
</comment>
<reference evidence="16" key="1">
    <citation type="submission" date="2025-08" db="UniProtKB">
        <authorList>
            <consortium name="RefSeq"/>
        </authorList>
    </citation>
    <scope>IDENTIFICATION</scope>
    <source>
        <strain evidence="16">USDA-PBARC FA_bdor</strain>
        <tissue evidence="16">Whole organism</tissue>
    </source>
</reference>
<gene>
    <name evidence="16" type="primary">PIG-M</name>
</gene>
<feature type="transmembrane region" description="Helical" evidence="13">
    <location>
        <begin position="193"/>
        <end position="214"/>
    </location>
</feature>
<comment type="similarity">
    <text evidence="3 13">Belongs to the PIGM family.</text>
</comment>
<dbReference type="EC" id="2.4.1.-" evidence="13"/>
<feature type="transmembrane region" description="Helical" evidence="13">
    <location>
        <begin position="75"/>
        <end position="97"/>
    </location>
</feature>
<evidence type="ECO:0000256" key="10">
    <source>
        <dbReference type="ARBA" id="ARBA00023136"/>
    </source>
</evidence>
<evidence type="ECO:0000256" key="7">
    <source>
        <dbReference type="ARBA" id="ARBA00022692"/>
    </source>
</evidence>
<feature type="transmembrane region" description="Helical" evidence="13">
    <location>
        <begin position="324"/>
        <end position="344"/>
    </location>
</feature>
<keyword evidence="15" id="KW-1185">Reference proteome</keyword>
<keyword evidence="9 13" id="KW-1133">Transmembrane helix</keyword>
<dbReference type="CTD" id="37470"/>
<evidence type="ECO:0000256" key="9">
    <source>
        <dbReference type="ARBA" id="ARBA00022989"/>
    </source>
</evidence>
<keyword evidence="14" id="KW-0732">Signal</keyword>
<comment type="subcellular location">
    <subcellularLocation>
        <location evidence="1 13">Endoplasmic reticulum membrane</location>
        <topology evidence="1 13">Multi-pass membrane protein</topology>
    </subcellularLocation>
</comment>
<feature type="signal peptide" evidence="14">
    <location>
        <begin position="1"/>
        <end position="23"/>
    </location>
</feature>